<evidence type="ECO:0000313" key="1">
    <source>
        <dbReference type="EMBL" id="KAJ8920254.1"/>
    </source>
</evidence>
<accession>A0AAV8W198</accession>
<dbReference type="AlphaFoldDB" id="A0AAV8W198"/>
<protein>
    <submittedName>
        <fullName evidence="1">Uncharacterized protein</fullName>
    </submittedName>
</protein>
<name>A0AAV8W198_9CUCU</name>
<organism evidence="1 2">
    <name type="scientific">Exocentrus adspersus</name>
    <dbReference type="NCBI Taxonomy" id="1586481"/>
    <lineage>
        <taxon>Eukaryota</taxon>
        <taxon>Metazoa</taxon>
        <taxon>Ecdysozoa</taxon>
        <taxon>Arthropoda</taxon>
        <taxon>Hexapoda</taxon>
        <taxon>Insecta</taxon>
        <taxon>Pterygota</taxon>
        <taxon>Neoptera</taxon>
        <taxon>Endopterygota</taxon>
        <taxon>Coleoptera</taxon>
        <taxon>Polyphaga</taxon>
        <taxon>Cucujiformia</taxon>
        <taxon>Chrysomeloidea</taxon>
        <taxon>Cerambycidae</taxon>
        <taxon>Lamiinae</taxon>
        <taxon>Acanthocinini</taxon>
        <taxon>Exocentrus</taxon>
    </lineage>
</organism>
<dbReference type="Proteomes" id="UP001159042">
    <property type="component" value="Unassembled WGS sequence"/>
</dbReference>
<reference evidence="1 2" key="1">
    <citation type="journal article" date="2023" name="Insect Mol. Biol.">
        <title>Genome sequencing provides insights into the evolution of gene families encoding plant cell wall-degrading enzymes in longhorned beetles.</title>
        <authorList>
            <person name="Shin N.R."/>
            <person name="Okamura Y."/>
            <person name="Kirsch R."/>
            <person name="Pauchet Y."/>
        </authorList>
    </citation>
    <scope>NUCLEOTIDE SEQUENCE [LARGE SCALE GENOMIC DNA]</scope>
    <source>
        <strain evidence="1">EAD_L_NR</strain>
    </source>
</reference>
<comment type="caution">
    <text evidence="1">The sequence shown here is derived from an EMBL/GenBank/DDBJ whole genome shotgun (WGS) entry which is preliminary data.</text>
</comment>
<gene>
    <name evidence="1" type="ORF">NQ315_011915</name>
</gene>
<evidence type="ECO:0000313" key="2">
    <source>
        <dbReference type="Proteomes" id="UP001159042"/>
    </source>
</evidence>
<proteinExistence type="predicted"/>
<keyword evidence="2" id="KW-1185">Reference proteome</keyword>
<sequence>MIKIAEKCNITRLELNVSATPRKLRNLENEKLAKLIMFAASPKLITVQRNNINRYYHHNTPTHKLAYHTKTLNLIRLHYRGHIVADKDSIET</sequence>
<dbReference type="EMBL" id="JANEYG010000015">
    <property type="protein sequence ID" value="KAJ8920254.1"/>
    <property type="molecule type" value="Genomic_DNA"/>
</dbReference>